<name>A0ABN8E4F8_9VIBR</name>
<keyword evidence="4" id="KW-0804">Transcription</keyword>
<dbReference type="Gene3D" id="3.40.190.290">
    <property type="match status" value="1"/>
</dbReference>
<dbReference type="PROSITE" id="PS50931">
    <property type="entry name" value="HTH_LYSR"/>
    <property type="match status" value="1"/>
</dbReference>
<dbReference type="InterPro" id="IPR036390">
    <property type="entry name" value="WH_DNA-bd_sf"/>
</dbReference>
<reference evidence="6" key="1">
    <citation type="submission" date="2021-11" db="EMBL/GenBank/DDBJ databases">
        <authorList>
            <person name="Rodrigo-Torres L."/>
            <person name="Arahal R. D."/>
            <person name="Lucena T."/>
        </authorList>
    </citation>
    <scope>NUCLEOTIDE SEQUENCE</scope>
    <source>
        <strain evidence="6">CECT 7928</strain>
    </source>
</reference>
<dbReference type="Gene3D" id="1.10.10.10">
    <property type="entry name" value="Winged helix-like DNA-binding domain superfamily/Winged helix DNA-binding domain"/>
    <property type="match status" value="1"/>
</dbReference>
<organism evidence="6 7">
    <name type="scientific">Vibrio marisflavi CECT 7928</name>
    <dbReference type="NCBI Taxonomy" id="634439"/>
    <lineage>
        <taxon>Bacteria</taxon>
        <taxon>Pseudomonadati</taxon>
        <taxon>Pseudomonadota</taxon>
        <taxon>Gammaproteobacteria</taxon>
        <taxon>Vibrionales</taxon>
        <taxon>Vibrionaceae</taxon>
        <taxon>Vibrio</taxon>
    </lineage>
</organism>
<dbReference type="PANTHER" id="PTHR30126:SF40">
    <property type="entry name" value="HTH-TYPE TRANSCRIPTIONAL REGULATOR GLTR"/>
    <property type="match status" value="1"/>
</dbReference>
<sequence length="299" mass="34521">MYYSIRQIEVFLRTTETLSITKTAQALNMTVPAAWKHIHNLEQLCQKQLFSRQGKTFLLTPEGVNLAKKAEVFLQARDQLSSSIGQLHQEEQSIIHLSITNTFQSTIFSLLRPFLTQYPHIQLKFSVDKWGDQQENLEVSQQDFFIISDPLAYSSEWQTHTLLRSDFVLTASSFHPLAHKKVIDIHDLKHAQFLSSNSPSATHFNQIKLMKKLETTKPPLYLDSYMAIREAVKANMGIAILPKVILNDDIDTKKLAILPYEVDDFSTELVIVYKKNKYQTTTHQLFKDFLINESKKTFK</sequence>
<dbReference type="RefSeq" id="WP_237360836.1">
    <property type="nucleotide sequence ID" value="NZ_CAKLDM010000002.1"/>
</dbReference>
<keyword evidence="2" id="KW-0805">Transcription regulation</keyword>
<dbReference type="SUPFAM" id="SSF46785">
    <property type="entry name" value="Winged helix' DNA-binding domain"/>
    <property type="match status" value="1"/>
</dbReference>
<protein>
    <submittedName>
        <fullName evidence="6">HTH-type transcriptional activator CmpR</fullName>
    </submittedName>
</protein>
<evidence type="ECO:0000259" key="5">
    <source>
        <dbReference type="PROSITE" id="PS50931"/>
    </source>
</evidence>
<dbReference type="InterPro" id="IPR036388">
    <property type="entry name" value="WH-like_DNA-bd_sf"/>
</dbReference>
<dbReference type="SUPFAM" id="SSF53850">
    <property type="entry name" value="Periplasmic binding protein-like II"/>
    <property type="match status" value="1"/>
</dbReference>
<proteinExistence type="inferred from homology"/>
<dbReference type="CDD" id="cd05466">
    <property type="entry name" value="PBP2_LTTR_substrate"/>
    <property type="match status" value="1"/>
</dbReference>
<dbReference type="PANTHER" id="PTHR30126">
    <property type="entry name" value="HTH-TYPE TRANSCRIPTIONAL REGULATOR"/>
    <property type="match status" value="1"/>
</dbReference>
<comment type="caution">
    <text evidence="6">The sequence shown here is derived from an EMBL/GenBank/DDBJ whole genome shotgun (WGS) entry which is preliminary data.</text>
</comment>
<evidence type="ECO:0000313" key="6">
    <source>
        <dbReference type="EMBL" id="CAH0538553.1"/>
    </source>
</evidence>
<keyword evidence="3" id="KW-0238">DNA-binding</keyword>
<dbReference type="Pfam" id="PF00126">
    <property type="entry name" value="HTH_1"/>
    <property type="match status" value="1"/>
</dbReference>
<dbReference type="InterPro" id="IPR000847">
    <property type="entry name" value="LysR_HTH_N"/>
</dbReference>
<evidence type="ECO:0000256" key="3">
    <source>
        <dbReference type="ARBA" id="ARBA00023125"/>
    </source>
</evidence>
<evidence type="ECO:0000256" key="1">
    <source>
        <dbReference type="ARBA" id="ARBA00009437"/>
    </source>
</evidence>
<feature type="domain" description="HTH lysR-type" evidence="5">
    <location>
        <begin position="1"/>
        <end position="60"/>
    </location>
</feature>
<evidence type="ECO:0000256" key="2">
    <source>
        <dbReference type="ARBA" id="ARBA00023015"/>
    </source>
</evidence>
<evidence type="ECO:0000256" key="4">
    <source>
        <dbReference type="ARBA" id="ARBA00023163"/>
    </source>
</evidence>
<comment type="similarity">
    <text evidence="1">Belongs to the LysR transcriptional regulatory family.</text>
</comment>
<evidence type="ECO:0000313" key="7">
    <source>
        <dbReference type="Proteomes" id="UP000838748"/>
    </source>
</evidence>
<dbReference type="InterPro" id="IPR005119">
    <property type="entry name" value="LysR_subst-bd"/>
</dbReference>
<dbReference type="EMBL" id="CAKLDM010000002">
    <property type="protein sequence ID" value="CAH0538553.1"/>
    <property type="molecule type" value="Genomic_DNA"/>
</dbReference>
<gene>
    <name evidence="6" type="primary">cmpR_1</name>
    <name evidence="6" type="ORF">VMF7928_01475</name>
</gene>
<dbReference type="Pfam" id="PF03466">
    <property type="entry name" value="LysR_substrate"/>
    <property type="match status" value="1"/>
</dbReference>
<accession>A0ABN8E4F8</accession>
<keyword evidence="7" id="KW-1185">Reference proteome</keyword>
<dbReference type="Proteomes" id="UP000838748">
    <property type="component" value="Unassembled WGS sequence"/>
</dbReference>